<accession>A0ABW2ARM0</accession>
<proteinExistence type="predicted"/>
<dbReference type="Gene3D" id="3.90.79.10">
    <property type="entry name" value="Nucleoside Triphosphate Pyrophosphohydrolase"/>
    <property type="match status" value="1"/>
</dbReference>
<feature type="domain" description="Nudix hydrolase" evidence="3">
    <location>
        <begin position="4"/>
        <end position="140"/>
    </location>
</feature>
<dbReference type="InterPro" id="IPR015797">
    <property type="entry name" value="NUDIX_hydrolase-like_dom_sf"/>
</dbReference>
<dbReference type="RefSeq" id="WP_377821447.1">
    <property type="nucleotide sequence ID" value="NZ_JBHSWJ010000002.1"/>
</dbReference>
<dbReference type="PANTHER" id="PTHR43046:SF14">
    <property type="entry name" value="MUTT_NUDIX FAMILY PROTEIN"/>
    <property type="match status" value="1"/>
</dbReference>
<dbReference type="SUPFAM" id="SSF55811">
    <property type="entry name" value="Nudix"/>
    <property type="match status" value="1"/>
</dbReference>
<sequence length="332" mass="36278">MTADRAVRVGAYAVCVWDRKILLSHQISSGPARGQWTLPGGGVEFGEDPAAAAARECQEETGLTPTIGKPIGVHSAVATGPTTDLHGIRLLFEGRFKGDERPEPVSPDDEEIDAVGWFPCDALPEPVTAWAQQAAESFGAAAVHAVPFVLNGRTGVLEVDYAVNASLERSGFDMFDQAEFDPRLALAHPTFAARVASFDGQGYRTASAFIQWVDTERTVADRVDRERELDVPEVFRSAGVPFFASGYPAAMYDAPANNRNGADRLRWEATTWFVAAPARWTDGKVLPVLGFRWGYLDDGQRLALLPLQVLDADSWQQDRPWLSRAAPNFVFD</sequence>
<protein>
    <submittedName>
        <fullName evidence="4">NUDIX hydrolase</fullName>
    </submittedName>
</protein>
<evidence type="ECO:0000256" key="1">
    <source>
        <dbReference type="ARBA" id="ARBA00001946"/>
    </source>
</evidence>
<evidence type="ECO:0000256" key="2">
    <source>
        <dbReference type="ARBA" id="ARBA00022801"/>
    </source>
</evidence>
<keyword evidence="2 4" id="KW-0378">Hydrolase</keyword>
<keyword evidence="5" id="KW-1185">Reference proteome</keyword>
<dbReference type="InterPro" id="IPR000086">
    <property type="entry name" value="NUDIX_hydrolase_dom"/>
</dbReference>
<dbReference type="GO" id="GO:0016787">
    <property type="term" value="F:hydrolase activity"/>
    <property type="evidence" value="ECO:0007669"/>
    <property type="project" value="UniProtKB-KW"/>
</dbReference>
<dbReference type="PROSITE" id="PS51462">
    <property type="entry name" value="NUDIX"/>
    <property type="match status" value="1"/>
</dbReference>
<dbReference type="PRINTS" id="PR00502">
    <property type="entry name" value="NUDIXFAMILY"/>
</dbReference>
<dbReference type="EMBL" id="JBHSWJ010000002">
    <property type="protein sequence ID" value="MFC6713581.1"/>
    <property type="molecule type" value="Genomic_DNA"/>
</dbReference>
<dbReference type="Pfam" id="PF00293">
    <property type="entry name" value="NUDIX"/>
    <property type="match status" value="1"/>
</dbReference>
<comment type="caution">
    <text evidence="4">The sequence shown here is derived from an EMBL/GenBank/DDBJ whole genome shotgun (WGS) entry which is preliminary data.</text>
</comment>
<evidence type="ECO:0000313" key="5">
    <source>
        <dbReference type="Proteomes" id="UP001596356"/>
    </source>
</evidence>
<evidence type="ECO:0000313" key="4">
    <source>
        <dbReference type="EMBL" id="MFC6713581.1"/>
    </source>
</evidence>
<dbReference type="InterPro" id="IPR020476">
    <property type="entry name" value="Nudix_hydrolase"/>
</dbReference>
<evidence type="ECO:0000259" key="3">
    <source>
        <dbReference type="PROSITE" id="PS51462"/>
    </source>
</evidence>
<dbReference type="PANTHER" id="PTHR43046">
    <property type="entry name" value="GDP-MANNOSE MANNOSYL HYDROLASE"/>
    <property type="match status" value="1"/>
</dbReference>
<name>A0ABW2ARM0_9MICO</name>
<comment type="cofactor">
    <cofactor evidence="1">
        <name>Mg(2+)</name>
        <dbReference type="ChEBI" id="CHEBI:18420"/>
    </cofactor>
</comment>
<gene>
    <name evidence="4" type="ORF">ACFQBT_06925</name>
</gene>
<reference evidence="5" key="1">
    <citation type="journal article" date="2019" name="Int. J. Syst. Evol. Microbiol.">
        <title>The Global Catalogue of Microorganisms (GCM) 10K type strain sequencing project: providing services to taxonomists for standard genome sequencing and annotation.</title>
        <authorList>
            <consortium name="The Broad Institute Genomics Platform"/>
            <consortium name="The Broad Institute Genome Sequencing Center for Infectious Disease"/>
            <person name="Wu L."/>
            <person name="Ma J."/>
        </authorList>
    </citation>
    <scope>NUCLEOTIDE SEQUENCE [LARGE SCALE GENOMIC DNA]</scope>
    <source>
        <strain evidence="5">NBRC 106593</strain>
    </source>
</reference>
<dbReference type="Proteomes" id="UP001596356">
    <property type="component" value="Unassembled WGS sequence"/>
</dbReference>
<organism evidence="4 5">
    <name type="scientific">Branchiibius cervicis</name>
    <dbReference type="NCBI Taxonomy" id="908252"/>
    <lineage>
        <taxon>Bacteria</taxon>
        <taxon>Bacillati</taxon>
        <taxon>Actinomycetota</taxon>
        <taxon>Actinomycetes</taxon>
        <taxon>Micrococcales</taxon>
        <taxon>Dermacoccaceae</taxon>
        <taxon>Branchiibius</taxon>
    </lineage>
</organism>
<dbReference type="CDD" id="cd02883">
    <property type="entry name" value="NUDIX_Hydrolase"/>
    <property type="match status" value="1"/>
</dbReference>